<accession>A0A068LAD8</accession>
<dbReference type="Pfam" id="PF09844">
    <property type="entry name" value="DUF2071"/>
    <property type="match status" value="1"/>
</dbReference>
<reference evidence="1" key="8">
    <citation type="journal article" date="2015" name="Appl. Microbiol. Biotechnol.">
        <title>Characterisation of the genes involved in the biosynthesis and attachment of the aminodeoxysugar D-forosamine in the auricin gene cluster of Streptomyces aureofaciens CCM3239.</title>
        <authorList>
            <person name="Bekeova C."/>
            <person name="Rehakova A."/>
            <person name="Feckova L."/>
            <person name="Vlckova S."/>
            <person name="Novakova R."/>
            <person name="Mingyar E."/>
            <person name="Kormanec J."/>
        </authorList>
    </citation>
    <scope>NUCLEOTIDE SEQUENCE</scope>
    <source>
        <strain evidence="1">CCM3239</strain>
        <plasmid evidence="1">pSA3239</plasmid>
    </source>
</reference>
<protein>
    <recommendedName>
        <fullName evidence="2">DUF2071 domain-containing protein</fullName>
    </recommendedName>
</protein>
<organism evidence="1">
    <name type="scientific">Kitasatospora aureofaciens</name>
    <name type="common">Streptomyces aureofaciens</name>
    <dbReference type="NCBI Taxonomy" id="1894"/>
    <lineage>
        <taxon>Bacteria</taxon>
        <taxon>Bacillati</taxon>
        <taxon>Actinomycetota</taxon>
        <taxon>Actinomycetes</taxon>
        <taxon>Kitasatosporales</taxon>
        <taxon>Streptomycetaceae</taxon>
        <taxon>Kitasatospora</taxon>
    </lineage>
</organism>
<sequence length="259" mass="28496">MRHLLQRHPFPMRTSFAHSLVLTYALPPELLTPLVPPGLALDTYRDANGTEHGFVAAAVVDTRALRPSFLPAGLGRDLVLTGYRIFTRFSTPGGRTMRGLRILRSDTDHRMMVLGGNLFSRYNYRLARIGTRTAGRTLEFKVVSADGRADLHVRADLADTPAPLPAGSPFASAKDARRYAGPLPYTFEYEPQTGTVIVVKATRTHWEPVPVAVEVPTLTFFDHGPFAGTEPVLANAFHVGDLDYGWERGYRRAPDGGAL</sequence>
<reference evidence="1" key="2">
    <citation type="journal article" date="2005" name="Microbiology">
        <title>Characterization of a regulatory gene essential for the production of the angucycline-like polyketide antibiotic auricin in Streptomyces aureofaciens CCM 3239.</title>
        <authorList>
            <person name="Novakova R."/>
            <person name="Homerova D."/>
            <person name="Feckova L."/>
            <person name="Kormanec J."/>
        </authorList>
    </citation>
    <scope>NUCLEOTIDE SEQUENCE</scope>
    <source>
        <strain evidence="1">CCM3239</strain>
        <plasmid evidence="1">pSA3239</plasmid>
    </source>
</reference>
<keyword evidence="1" id="KW-0614">Plasmid</keyword>
<dbReference type="EMBL" id="KJ396772">
    <property type="protein sequence ID" value="AIE42016.1"/>
    <property type="molecule type" value="Genomic_DNA"/>
</dbReference>
<name>A0A068LAD8_KITAU</name>
<dbReference type="InterPro" id="IPR018644">
    <property type="entry name" value="DUF2071"/>
</dbReference>
<proteinExistence type="predicted"/>
<reference evidence="1" key="3">
    <citation type="journal article" date="2010" name="Folia Microbiol. (Praha)">
        <title>Identification and characterization of an indigoidine-like gene for a blue pigment biosynthesis in Streptomyces aureofaciens CCM 3239.</title>
        <authorList>
            <person name="Novakova R."/>
            <person name="Odnogova Z."/>
            <person name="Kutas P."/>
            <person name="Feckova L."/>
            <person name="Kormanec J."/>
        </authorList>
    </citation>
    <scope>NUCLEOTIDE SEQUENCE</scope>
    <source>
        <strain evidence="1">CCM3239</strain>
        <plasmid evidence="1">pSA3239</plasmid>
    </source>
</reference>
<geneLocation type="plasmid" evidence="1">
    <name>pSA3239</name>
</geneLocation>
<evidence type="ECO:0000313" key="1">
    <source>
        <dbReference type="EMBL" id="AIE42016.1"/>
    </source>
</evidence>
<evidence type="ECO:0008006" key="2">
    <source>
        <dbReference type="Google" id="ProtNLM"/>
    </source>
</evidence>
<reference evidence="1" key="6">
    <citation type="journal article" date="2013" name="FEMS Microbiol. Lett.">
        <title>The gene cluster aur1 for the angucycline antibiotic auricin is located on a large linear plasmid pSA3239 in Streptomyces aureofaciens CCM 3239.</title>
        <authorList>
            <person name="Novakova R."/>
            <person name="Knirschova R."/>
            <person name="Farkasovsky M."/>
            <person name="Feckova L."/>
            <person name="Rehakova A."/>
            <person name="Mingyar E."/>
            <person name="Kormanec J."/>
        </authorList>
    </citation>
    <scope>NUCLEOTIDE SEQUENCE</scope>
    <source>
        <strain evidence="1">CCM3239</strain>
        <plasmid evidence="1">pSA3239</plasmid>
    </source>
</reference>
<reference evidence="1" key="1">
    <citation type="journal article" date="2002" name="Gene">
        <title>Cloning and characterization of a polyketide synthase gene cluster involved in biosynthesis of a proposed angucycline-like polyketide auricin in Streptomyces aureofaciens CCM 3239.</title>
        <authorList>
            <person name="Novakova R."/>
            <person name="Bistakova J."/>
            <person name="Homerova D."/>
            <person name="Rezuchova B."/>
            <person name="Kormanec J."/>
        </authorList>
    </citation>
    <scope>NUCLEOTIDE SEQUENCE</scope>
    <source>
        <strain evidence="1">CCM3239</strain>
        <plasmid evidence="1">pSA3239</plasmid>
    </source>
</reference>
<reference evidence="1" key="7">
    <citation type="journal article" date="2014" name="Appl. Microbiol. Biotechnol.">
        <title>Intriguing properties of the angucycline antibiotic auricin and complex regulation of its biosynthesis.</title>
        <authorList>
            <person name="Kormanec J."/>
            <person name="Novakova R."/>
            <person name="Mingyar E."/>
            <person name="Feckova L."/>
        </authorList>
    </citation>
    <scope>NUCLEOTIDE SEQUENCE</scope>
    <source>
        <strain evidence="1">CCM3239</strain>
        <plasmid evidence="1">pSA3239</plasmid>
    </source>
</reference>
<reference evidence="1" key="4">
    <citation type="journal article" date="2010" name="Microbiology">
        <title>The role of the TetR-family transcriptional regulator Aur1R in negative regulation of the auricin gene cluster in Streptomyces aureofaciens CCM 3239.</title>
        <authorList>
            <person name="Novakova R."/>
            <person name="Kutas P."/>
            <person name="Feckova L."/>
            <person name="Kormanec J."/>
        </authorList>
    </citation>
    <scope>NUCLEOTIDE SEQUENCE</scope>
    <source>
        <strain evidence="1">CCM3239</strain>
        <plasmid evidence="1">pSA3239</plasmid>
    </source>
</reference>
<dbReference type="AlphaFoldDB" id="A0A068LAD8"/>
<reference evidence="1" key="5">
    <citation type="journal article" date="2011" name="Microbiology">
        <title>The role of two SARP family transcriptional regulators in regulation of the auricin gene cluster in Streptomyces aureofaciens CCM 3239.</title>
        <authorList>
            <person name="Novakova R."/>
            <person name="Rehakova A."/>
            <person name="Kutas P."/>
            <person name="Feckova L."/>
            <person name="Kormanec J."/>
        </authorList>
    </citation>
    <scope>NUCLEOTIDE SEQUENCE</scope>
    <source>
        <strain evidence="1">CCM3239</strain>
        <plasmid evidence="1">pSA3239</plasmid>
    </source>
</reference>